<name>A0A0B7A7C0_9EUPU</name>
<reference evidence="1" key="1">
    <citation type="submission" date="2014-12" db="EMBL/GenBank/DDBJ databases">
        <title>Insight into the proteome of Arion vulgaris.</title>
        <authorList>
            <person name="Aradska J."/>
            <person name="Bulat T."/>
            <person name="Smidak R."/>
            <person name="Sarate P."/>
            <person name="Gangsoo J."/>
            <person name="Sialana F."/>
            <person name="Bilban M."/>
            <person name="Lubec G."/>
        </authorList>
    </citation>
    <scope>NUCLEOTIDE SEQUENCE</scope>
    <source>
        <tissue evidence="1">Skin</tissue>
    </source>
</reference>
<feature type="non-terminal residue" evidence="1">
    <location>
        <position position="98"/>
    </location>
</feature>
<accession>A0A0B7A7C0</accession>
<proteinExistence type="predicted"/>
<dbReference type="EMBL" id="HACG01029677">
    <property type="protein sequence ID" value="CEK76542.1"/>
    <property type="molecule type" value="Transcribed_RNA"/>
</dbReference>
<gene>
    <name evidence="1" type="primary">ORF100412</name>
</gene>
<dbReference type="AlphaFoldDB" id="A0A0B7A7C0"/>
<evidence type="ECO:0000313" key="1">
    <source>
        <dbReference type="EMBL" id="CEK76542.1"/>
    </source>
</evidence>
<protein>
    <submittedName>
        <fullName evidence="1">Uncharacterized protein</fullName>
    </submittedName>
</protein>
<organism evidence="1">
    <name type="scientific">Arion vulgaris</name>
    <dbReference type="NCBI Taxonomy" id="1028688"/>
    <lineage>
        <taxon>Eukaryota</taxon>
        <taxon>Metazoa</taxon>
        <taxon>Spiralia</taxon>
        <taxon>Lophotrochozoa</taxon>
        <taxon>Mollusca</taxon>
        <taxon>Gastropoda</taxon>
        <taxon>Heterobranchia</taxon>
        <taxon>Euthyneura</taxon>
        <taxon>Panpulmonata</taxon>
        <taxon>Eupulmonata</taxon>
        <taxon>Stylommatophora</taxon>
        <taxon>Helicina</taxon>
        <taxon>Arionoidea</taxon>
        <taxon>Arionidae</taxon>
        <taxon>Arion</taxon>
    </lineage>
</organism>
<sequence length="98" mass="10964">MVCKANTSFSIARGYNNSSLLDVSIIKHTGYFWEPTILMKNVVSYCLFFQYATDLDYSCCSISSSLFVRCELRHTFLIICVPCHTGMLVQPASSSSSL</sequence>